<evidence type="ECO:0000259" key="6">
    <source>
        <dbReference type="Pfam" id="PF02465"/>
    </source>
</evidence>
<dbReference type="Pfam" id="PF07195">
    <property type="entry name" value="FliD_C"/>
    <property type="match status" value="1"/>
</dbReference>
<evidence type="ECO:0000256" key="2">
    <source>
        <dbReference type="ARBA" id="ARBA00011255"/>
    </source>
</evidence>
<evidence type="ECO:0000256" key="3">
    <source>
        <dbReference type="ARBA" id="ARBA00023054"/>
    </source>
</evidence>
<evidence type="ECO:0000256" key="4">
    <source>
        <dbReference type="ARBA" id="ARBA00023143"/>
    </source>
</evidence>
<dbReference type="PANTHER" id="PTHR30288">
    <property type="entry name" value="FLAGELLAR CAP/ASSEMBLY PROTEIN FLID"/>
    <property type="match status" value="1"/>
</dbReference>
<proteinExistence type="inferred from homology"/>
<feature type="coiled-coil region" evidence="5">
    <location>
        <begin position="475"/>
        <end position="502"/>
    </location>
</feature>
<feature type="domain" description="Flagellar hook-associated protein 2 N-terminal" evidence="6">
    <location>
        <begin position="11"/>
        <end position="109"/>
    </location>
</feature>
<dbReference type="InterPro" id="IPR040026">
    <property type="entry name" value="FliD"/>
</dbReference>
<dbReference type="EMBL" id="OX336137">
    <property type="protein sequence ID" value="CAI2718042.1"/>
    <property type="molecule type" value="Genomic_DNA"/>
</dbReference>
<dbReference type="RefSeq" id="WP_282010952.1">
    <property type="nucleotide sequence ID" value="NZ_OX336137.1"/>
</dbReference>
<evidence type="ECO:0000256" key="1">
    <source>
        <dbReference type="ARBA" id="ARBA00009764"/>
    </source>
</evidence>
<keyword evidence="4 5" id="KW-0975">Bacterial flagellum</keyword>
<dbReference type="InterPro" id="IPR003481">
    <property type="entry name" value="FliD_N"/>
</dbReference>
<dbReference type="Pfam" id="PF02465">
    <property type="entry name" value="FliD_N"/>
    <property type="match status" value="1"/>
</dbReference>
<evidence type="ECO:0000313" key="8">
    <source>
        <dbReference type="EMBL" id="CAI2718042.1"/>
    </source>
</evidence>
<evidence type="ECO:0000256" key="5">
    <source>
        <dbReference type="RuleBase" id="RU362066"/>
    </source>
</evidence>
<keyword evidence="9" id="KW-1185">Reference proteome</keyword>
<dbReference type="PANTHER" id="PTHR30288:SF0">
    <property type="entry name" value="FLAGELLAR HOOK-ASSOCIATED PROTEIN 2"/>
    <property type="match status" value="1"/>
</dbReference>
<keyword evidence="8" id="KW-0969">Cilium</keyword>
<evidence type="ECO:0000259" key="7">
    <source>
        <dbReference type="Pfam" id="PF07195"/>
    </source>
</evidence>
<comment type="subunit">
    <text evidence="2 5">Homopentamer.</text>
</comment>
<dbReference type="Proteomes" id="UP001157733">
    <property type="component" value="Chromosome"/>
</dbReference>
<accession>A0ABM9HCZ6</accession>
<evidence type="ECO:0000313" key="9">
    <source>
        <dbReference type="Proteomes" id="UP001157733"/>
    </source>
</evidence>
<keyword evidence="5" id="KW-0964">Secreted</keyword>
<comment type="function">
    <text evidence="5">Required for morphogenesis and for the elongation of the flagellar filament by facilitating polymerization of the flagellin monomers at the tip of growing filament. Forms a capping structure, which prevents flagellin subunits (transported through the central channel of the flagellum) from leaking out without polymerization at the distal end.</text>
</comment>
<sequence>MAITSIFGLQSGFNTSEVVEQLIALQQRPLEAKVSERELQIDKLDLFKELRTLAGSFKSLVRTMDIRDRMLNKVGDFLGDTSTAKVGVNTSVNSPTGAFDINVTQLAQTGIVQSDDRFSAATDTYNPGLDGEFFRITVGSTVTDITVGGDETVQEIVDLINASAADVTAKVVDDGSATPISIVIEGNQTGSSQDVTARYFEGGTDQFFTSIQTAQDSTFTLDSISYTRSTNTVNDVITGTTLSLDALGSGTINISIDTDNIRTKIEDFVKQFNEVQTFIDEQAFFDSDTLESGPLFGQFSVRNLEETLSNLVSSQVTGLSSSFSFLSQIGISTQDDGTLVLDSAKLSSALVSDPEGVANLFITSGSATDANVDFLNANSKTEQGTFELQVTGGVPELRKVGEASFTAAVQGPGSTFIGAAGTSAEGLVFSIDSSELASNGSKGTIAVSIGVAEKLDRVLTFNTDTTQNGPLMGDINTTTEQIEDLNEVILRLDDRLKLFEDRIRNQFIQLEVILGQLDAQRKAVESSLSNLSGLLKK</sequence>
<comment type="subcellular location">
    <subcellularLocation>
        <location evidence="5">Secreted</location>
    </subcellularLocation>
    <subcellularLocation>
        <location evidence="5">Bacterial flagellum</location>
    </subcellularLocation>
</comment>
<keyword evidence="3 5" id="KW-0175">Coiled coil</keyword>
<dbReference type="InterPro" id="IPR010809">
    <property type="entry name" value="FliD_C"/>
</dbReference>
<keyword evidence="8" id="KW-0282">Flagellum</keyword>
<protein>
    <recommendedName>
        <fullName evidence="5">Flagellar hook-associated protein 2</fullName>
        <shortName evidence="5">HAP2</shortName>
    </recommendedName>
    <alternativeName>
        <fullName evidence="5">Flagellar cap protein</fullName>
    </alternativeName>
</protein>
<feature type="domain" description="Flagellar hook-associated protein 2 C-terminal" evidence="7">
    <location>
        <begin position="214"/>
        <end position="518"/>
    </location>
</feature>
<name>A0ABM9HCZ6_9BACT</name>
<comment type="similarity">
    <text evidence="1 5">Belongs to the FliD family.</text>
</comment>
<organism evidence="8 9">
    <name type="scientific">Nitrospina watsonii</name>
    <dbReference type="NCBI Taxonomy" id="1323948"/>
    <lineage>
        <taxon>Bacteria</taxon>
        <taxon>Pseudomonadati</taxon>
        <taxon>Nitrospinota/Tectimicrobiota group</taxon>
        <taxon>Nitrospinota</taxon>
        <taxon>Nitrospinia</taxon>
        <taxon>Nitrospinales</taxon>
        <taxon>Nitrospinaceae</taxon>
        <taxon>Nitrospina</taxon>
    </lineage>
</organism>
<gene>
    <name evidence="8" type="ORF">NSPWAT_1183</name>
</gene>
<keyword evidence="8" id="KW-0966">Cell projection</keyword>
<reference evidence="8 9" key="1">
    <citation type="submission" date="2022-09" db="EMBL/GenBank/DDBJ databases">
        <authorList>
            <person name="Kop L."/>
        </authorList>
    </citation>
    <scope>NUCLEOTIDE SEQUENCE [LARGE SCALE GENOMIC DNA]</scope>
    <source>
        <strain evidence="8 9">347</strain>
    </source>
</reference>